<dbReference type="InterPro" id="IPR040675">
    <property type="entry name" value="AMFR_Ube2g2-bd"/>
</dbReference>
<feature type="compositionally biased region" description="Low complexity" evidence="1">
    <location>
        <begin position="38"/>
        <end position="49"/>
    </location>
</feature>
<gene>
    <name evidence="3" type="ORF">OS493_005316</name>
</gene>
<dbReference type="Pfam" id="PF18442">
    <property type="entry name" value="G2BR"/>
    <property type="match status" value="1"/>
</dbReference>
<name>A0A9W9Z4B9_9CNID</name>
<dbReference type="EMBL" id="MU826827">
    <property type="protein sequence ID" value="KAJ7374956.1"/>
    <property type="molecule type" value="Genomic_DNA"/>
</dbReference>
<keyword evidence="4" id="KW-1185">Reference proteome</keyword>
<evidence type="ECO:0000259" key="2">
    <source>
        <dbReference type="Pfam" id="PF18442"/>
    </source>
</evidence>
<reference evidence="3" key="1">
    <citation type="submission" date="2023-01" db="EMBL/GenBank/DDBJ databases">
        <title>Genome assembly of the deep-sea coral Lophelia pertusa.</title>
        <authorList>
            <person name="Herrera S."/>
            <person name="Cordes E."/>
        </authorList>
    </citation>
    <scope>NUCLEOTIDE SEQUENCE</scope>
    <source>
        <strain evidence="3">USNM1676648</strain>
        <tissue evidence="3">Polyp</tissue>
    </source>
</reference>
<feature type="domain" description="E3 ubiquitin-protein ligase AMFR Ube2g2-binding region" evidence="2">
    <location>
        <begin position="88"/>
        <end position="110"/>
    </location>
</feature>
<evidence type="ECO:0000313" key="3">
    <source>
        <dbReference type="EMBL" id="KAJ7374956.1"/>
    </source>
</evidence>
<dbReference type="Proteomes" id="UP001163046">
    <property type="component" value="Unassembled WGS sequence"/>
</dbReference>
<evidence type="ECO:0000313" key="4">
    <source>
        <dbReference type="Proteomes" id="UP001163046"/>
    </source>
</evidence>
<comment type="caution">
    <text evidence="3">The sequence shown here is derived from an EMBL/GenBank/DDBJ whole genome shotgun (WGS) entry which is preliminary data.</text>
</comment>
<dbReference type="OrthoDB" id="10492566at2759"/>
<dbReference type="AlphaFoldDB" id="A0A9W9Z4B9"/>
<proteinExistence type="predicted"/>
<sequence>MTASETYEEIESLSPEVHVQQGSPSLTEEIFEEELELWEQQQEEAAPLQELEEREESPSPKETTTPGDRYVPGTSSSSAEFSLHPSVRQSMLLTRKETMLQQARKRFLDREASNRNDSGQ</sequence>
<accession>A0A9W9Z4B9</accession>
<protein>
    <recommendedName>
        <fullName evidence="2">E3 ubiquitin-protein ligase AMFR Ube2g2-binding region domain-containing protein</fullName>
    </recommendedName>
</protein>
<evidence type="ECO:0000256" key="1">
    <source>
        <dbReference type="SAM" id="MobiDB-lite"/>
    </source>
</evidence>
<feature type="compositionally biased region" description="Acidic residues" evidence="1">
    <location>
        <begin position="1"/>
        <end position="11"/>
    </location>
</feature>
<feature type="region of interest" description="Disordered" evidence="1">
    <location>
        <begin position="1"/>
        <end position="98"/>
    </location>
</feature>
<organism evidence="3 4">
    <name type="scientific">Desmophyllum pertusum</name>
    <dbReference type="NCBI Taxonomy" id="174260"/>
    <lineage>
        <taxon>Eukaryota</taxon>
        <taxon>Metazoa</taxon>
        <taxon>Cnidaria</taxon>
        <taxon>Anthozoa</taxon>
        <taxon>Hexacorallia</taxon>
        <taxon>Scleractinia</taxon>
        <taxon>Caryophylliina</taxon>
        <taxon>Caryophylliidae</taxon>
        <taxon>Desmophyllum</taxon>
    </lineage>
</organism>